<evidence type="ECO:0000256" key="1">
    <source>
        <dbReference type="ARBA" id="ARBA00004370"/>
    </source>
</evidence>
<dbReference type="SUPFAM" id="SSF58104">
    <property type="entry name" value="Methyl-accepting chemotaxis protein (MCP) signaling domain"/>
    <property type="match status" value="1"/>
</dbReference>
<dbReference type="GO" id="GO:0016020">
    <property type="term" value="C:membrane"/>
    <property type="evidence" value="ECO:0007669"/>
    <property type="project" value="UniProtKB-SubCell"/>
</dbReference>
<evidence type="ECO:0000259" key="8">
    <source>
        <dbReference type="PROSITE" id="PS50111"/>
    </source>
</evidence>
<dbReference type="PRINTS" id="PR00260">
    <property type="entry name" value="CHEMTRNSDUCR"/>
</dbReference>
<dbReference type="Pfam" id="PF00672">
    <property type="entry name" value="HAMP"/>
    <property type="match status" value="1"/>
</dbReference>
<keyword evidence="7" id="KW-0812">Transmembrane</keyword>
<keyword evidence="5" id="KW-0175">Coiled coil</keyword>
<dbReference type="CDD" id="cd11386">
    <property type="entry name" value="MCP_signal"/>
    <property type="match status" value="1"/>
</dbReference>
<feature type="domain" description="HAMP" evidence="9">
    <location>
        <begin position="210"/>
        <end position="263"/>
    </location>
</feature>
<dbReference type="PROSITE" id="PS50111">
    <property type="entry name" value="CHEMOTAXIS_TRANSDUC_2"/>
    <property type="match status" value="1"/>
</dbReference>
<dbReference type="InterPro" id="IPR004090">
    <property type="entry name" value="Chemotax_Me-accpt_rcpt"/>
</dbReference>
<dbReference type="InterPro" id="IPR003660">
    <property type="entry name" value="HAMP_dom"/>
</dbReference>
<keyword evidence="7" id="KW-1133">Transmembrane helix</keyword>
<feature type="coiled-coil region" evidence="5">
    <location>
        <begin position="360"/>
        <end position="387"/>
    </location>
</feature>
<comment type="subcellular location">
    <subcellularLocation>
        <location evidence="1">Membrane</location>
    </subcellularLocation>
</comment>
<sequence>MKLSISSTVIISGVILAVGVVITLATAMQTLQRLKVNGPIYQQIVDSKDLIADILPPPLYLVEAYSLTNEAALQPDMAAINVERLKLLKSQYQERRDYWKGTTLPDALRSKLQQDVLVKGDAFWAQMDQAVIPALSGTDPAVLKAALNELKERFHIHEAAVNQLVDMGNTYGKLRETEAATETASRETVSYALGSALILLSLASIVIVQRRALSPLRHMTTAMTAMAHGNLDTPPPYGTRTDEVGEIAHALSIFRDAGLEKRRLEQEADASRASTEEQRRQREAERAAEAQALRRVVEELGDGLHRLAECNMRTTLDTPFDARFDVLRSDFNDSILTLQTTLKQVLDETGYLQTNSREMRDAADSLAKRTEQQAAALEETAAALEEVASTVKASTTRTRETRSLVRDARDCTTASNVVVNNAITAMQRIETVSGEIGTIIGVIDEIAFQTNLLALNAGVEAARAGEAGKGFAVVAQEVRELAQRSAGAAKQIKSLVDRSSTEVASGVKLVGTAGDALTQIGGFVTKIDDNIDAIAKAAEEQAIGLQQISSSVNSLDHMTQQNAAMVEETNAISQTLADGAISLVTLVNRFQLPATPVARAA</sequence>
<accession>A0A6L6VM07</accession>
<comment type="caution">
    <text evidence="10">The sequence shown here is derived from an EMBL/GenBank/DDBJ whole genome shotgun (WGS) entry which is preliminary data.</text>
</comment>
<dbReference type="SUPFAM" id="SSF158472">
    <property type="entry name" value="HAMP domain-like"/>
    <property type="match status" value="1"/>
</dbReference>
<dbReference type="GO" id="GO:0004888">
    <property type="term" value="F:transmembrane signaling receptor activity"/>
    <property type="evidence" value="ECO:0007669"/>
    <property type="project" value="InterPro"/>
</dbReference>
<evidence type="ECO:0000259" key="9">
    <source>
        <dbReference type="PROSITE" id="PS50885"/>
    </source>
</evidence>
<feature type="transmembrane region" description="Helical" evidence="7">
    <location>
        <begin position="6"/>
        <end position="27"/>
    </location>
</feature>
<evidence type="ECO:0000256" key="7">
    <source>
        <dbReference type="SAM" id="Phobius"/>
    </source>
</evidence>
<dbReference type="GO" id="GO:0007165">
    <property type="term" value="P:signal transduction"/>
    <property type="evidence" value="ECO:0007669"/>
    <property type="project" value="UniProtKB-KW"/>
</dbReference>
<feature type="domain" description="Methyl-accepting transducer" evidence="8">
    <location>
        <begin position="348"/>
        <end position="577"/>
    </location>
</feature>
<dbReference type="PANTHER" id="PTHR43531">
    <property type="entry name" value="PROTEIN ICFG"/>
    <property type="match status" value="1"/>
</dbReference>
<gene>
    <name evidence="10" type="ORF">GOZ90_24265</name>
</gene>
<dbReference type="SMART" id="SM00283">
    <property type="entry name" value="MA"/>
    <property type="match status" value="1"/>
</dbReference>
<dbReference type="GO" id="GO:0006935">
    <property type="term" value="P:chemotaxis"/>
    <property type="evidence" value="ECO:0007669"/>
    <property type="project" value="UniProtKB-KW"/>
</dbReference>
<dbReference type="PANTHER" id="PTHR43531:SF11">
    <property type="entry name" value="METHYL-ACCEPTING CHEMOTAXIS PROTEIN 3"/>
    <property type="match status" value="1"/>
</dbReference>
<dbReference type="RefSeq" id="WP_156616380.1">
    <property type="nucleotide sequence ID" value="NZ_WPHR01000037.1"/>
</dbReference>
<keyword evidence="4" id="KW-0807">Transducer</keyword>
<dbReference type="SMART" id="SM00304">
    <property type="entry name" value="HAMP"/>
    <property type="match status" value="2"/>
</dbReference>
<dbReference type="InterPro" id="IPR004089">
    <property type="entry name" value="MCPsignal_dom"/>
</dbReference>
<reference evidence="10 11" key="1">
    <citation type="submission" date="2019-12" db="EMBL/GenBank/DDBJ databases">
        <title>Whole-genome sequencing of Allorhizobium vitis.</title>
        <authorList>
            <person name="Gan H.M."/>
            <person name="Szegedi E."/>
            <person name="Burr T."/>
            <person name="Savka M.A."/>
        </authorList>
    </citation>
    <scope>NUCLEOTIDE SEQUENCE [LARGE SCALE GENOMIC DNA]</scope>
    <source>
        <strain evidence="10 11">CG516</strain>
    </source>
</reference>
<dbReference type="InterPro" id="IPR051310">
    <property type="entry name" value="MCP_chemotaxis"/>
</dbReference>
<comment type="similarity">
    <text evidence="3">Belongs to the methyl-accepting chemotaxis (MCP) protein family.</text>
</comment>
<evidence type="ECO:0000256" key="5">
    <source>
        <dbReference type="SAM" id="Coils"/>
    </source>
</evidence>
<protein>
    <submittedName>
        <fullName evidence="10">HAMP domain-containing protein</fullName>
    </submittedName>
</protein>
<dbReference type="Gene3D" id="6.10.340.10">
    <property type="match status" value="1"/>
</dbReference>
<evidence type="ECO:0000256" key="2">
    <source>
        <dbReference type="ARBA" id="ARBA00022500"/>
    </source>
</evidence>
<evidence type="ECO:0000313" key="11">
    <source>
        <dbReference type="Proteomes" id="UP000477951"/>
    </source>
</evidence>
<evidence type="ECO:0000313" key="10">
    <source>
        <dbReference type="EMBL" id="MUZ75785.1"/>
    </source>
</evidence>
<dbReference type="Proteomes" id="UP000477951">
    <property type="component" value="Unassembled WGS sequence"/>
</dbReference>
<feature type="transmembrane region" description="Helical" evidence="7">
    <location>
        <begin position="189"/>
        <end position="208"/>
    </location>
</feature>
<dbReference type="FunFam" id="1.10.287.950:FF:000001">
    <property type="entry name" value="Methyl-accepting chemotaxis sensory transducer"/>
    <property type="match status" value="1"/>
</dbReference>
<evidence type="ECO:0000256" key="6">
    <source>
        <dbReference type="SAM" id="MobiDB-lite"/>
    </source>
</evidence>
<dbReference type="Pfam" id="PF00015">
    <property type="entry name" value="MCPsignal"/>
    <property type="match status" value="1"/>
</dbReference>
<proteinExistence type="inferred from homology"/>
<keyword evidence="2" id="KW-0145">Chemotaxis</keyword>
<feature type="region of interest" description="Disordered" evidence="6">
    <location>
        <begin position="264"/>
        <end position="286"/>
    </location>
</feature>
<dbReference type="AlphaFoldDB" id="A0A6L6VM07"/>
<dbReference type="EMBL" id="WPHR01000037">
    <property type="protein sequence ID" value="MUZ75785.1"/>
    <property type="molecule type" value="Genomic_DNA"/>
</dbReference>
<evidence type="ECO:0000256" key="4">
    <source>
        <dbReference type="PROSITE-ProRule" id="PRU00284"/>
    </source>
</evidence>
<name>A0A6L6VM07_AGRVI</name>
<organism evidence="10 11">
    <name type="scientific">Agrobacterium vitis</name>
    <name type="common">Rhizobium vitis</name>
    <dbReference type="NCBI Taxonomy" id="373"/>
    <lineage>
        <taxon>Bacteria</taxon>
        <taxon>Pseudomonadati</taxon>
        <taxon>Pseudomonadota</taxon>
        <taxon>Alphaproteobacteria</taxon>
        <taxon>Hyphomicrobiales</taxon>
        <taxon>Rhizobiaceae</taxon>
        <taxon>Rhizobium/Agrobacterium group</taxon>
        <taxon>Agrobacterium</taxon>
    </lineage>
</organism>
<dbReference type="PROSITE" id="PS50885">
    <property type="entry name" value="HAMP"/>
    <property type="match status" value="2"/>
</dbReference>
<dbReference type="Gene3D" id="1.10.287.950">
    <property type="entry name" value="Methyl-accepting chemotaxis protein"/>
    <property type="match status" value="1"/>
</dbReference>
<dbReference type="CDD" id="cd06225">
    <property type="entry name" value="HAMP"/>
    <property type="match status" value="1"/>
</dbReference>
<keyword evidence="7" id="KW-0472">Membrane</keyword>
<feature type="domain" description="HAMP" evidence="9">
    <location>
        <begin position="291"/>
        <end position="343"/>
    </location>
</feature>
<evidence type="ECO:0000256" key="3">
    <source>
        <dbReference type="ARBA" id="ARBA00029447"/>
    </source>
</evidence>